<evidence type="ECO:0000313" key="2">
    <source>
        <dbReference type="EMBL" id="MBS2548198.1"/>
    </source>
</evidence>
<protein>
    <recommendedName>
        <fullName evidence="4">Esterase</fullName>
    </recommendedName>
</protein>
<dbReference type="InterPro" id="IPR000801">
    <property type="entry name" value="Esterase-like"/>
</dbReference>
<keyword evidence="1" id="KW-1133">Transmembrane helix</keyword>
<dbReference type="EMBL" id="JAAFYZ010000044">
    <property type="protein sequence ID" value="MBS2548198.1"/>
    <property type="molecule type" value="Genomic_DNA"/>
</dbReference>
<keyword evidence="3" id="KW-1185">Reference proteome</keyword>
<name>A0ABS5KQ82_9ACTN</name>
<dbReference type="Proteomes" id="UP000730482">
    <property type="component" value="Unassembled WGS sequence"/>
</dbReference>
<dbReference type="PANTHER" id="PTHR48098:SF1">
    <property type="entry name" value="DIACYLGLYCEROL ACYLTRANSFERASE_MYCOLYLTRANSFERASE AG85A"/>
    <property type="match status" value="1"/>
</dbReference>
<dbReference type="Pfam" id="PF00756">
    <property type="entry name" value="Esterase"/>
    <property type="match status" value="1"/>
</dbReference>
<organism evidence="2 3">
    <name type="scientific">Catenulispora pinistramenti</name>
    <dbReference type="NCBI Taxonomy" id="2705254"/>
    <lineage>
        <taxon>Bacteria</taxon>
        <taxon>Bacillati</taxon>
        <taxon>Actinomycetota</taxon>
        <taxon>Actinomycetes</taxon>
        <taxon>Catenulisporales</taxon>
        <taxon>Catenulisporaceae</taxon>
        <taxon>Catenulispora</taxon>
    </lineage>
</organism>
<dbReference type="Gene3D" id="3.40.50.1820">
    <property type="entry name" value="alpha/beta hydrolase"/>
    <property type="match status" value="1"/>
</dbReference>
<feature type="transmembrane region" description="Helical" evidence="1">
    <location>
        <begin position="103"/>
        <end position="124"/>
    </location>
</feature>
<evidence type="ECO:0008006" key="4">
    <source>
        <dbReference type="Google" id="ProtNLM"/>
    </source>
</evidence>
<feature type="transmembrane region" description="Helical" evidence="1">
    <location>
        <begin position="71"/>
        <end position="91"/>
    </location>
</feature>
<accession>A0ABS5KQ82</accession>
<dbReference type="PANTHER" id="PTHR48098">
    <property type="entry name" value="ENTEROCHELIN ESTERASE-RELATED"/>
    <property type="match status" value="1"/>
</dbReference>
<proteinExistence type="predicted"/>
<gene>
    <name evidence="2" type="ORF">KGQ19_15125</name>
</gene>
<dbReference type="RefSeq" id="WP_212009773.1">
    <property type="nucleotide sequence ID" value="NZ_JAAFYZ010000044.1"/>
</dbReference>
<evidence type="ECO:0000313" key="3">
    <source>
        <dbReference type="Proteomes" id="UP000730482"/>
    </source>
</evidence>
<reference evidence="2 3" key="1">
    <citation type="submission" date="2020-02" db="EMBL/GenBank/DDBJ databases">
        <title>Acidophilic actinobacteria isolated from forest soil.</title>
        <authorList>
            <person name="Golinska P."/>
        </authorList>
    </citation>
    <scope>NUCLEOTIDE SEQUENCE [LARGE SCALE GENOMIC DNA]</scope>
    <source>
        <strain evidence="2 3">NL8</strain>
    </source>
</reference>
<dbReference type="InterPro" id="IPR050583">
    <property type="entry name" value="Mycobacterial_A85_antigen"/>
</dbReference>
<comment type="caution">
    <text evidence="2">The sequence shown here is derived from an EMBL/GenBank/DDBJ whole genome shotgun (WGS) entry which is preliminary data.</text>
</comment>
<feature type="transmembrane region" description="Helical" evidence="1">
    <location>
        <begin position="12"/>
        <end position="31"/>
    </location>
</feature>
<keyword evidence="1" id="KW-0472">Membrane</keyword>
<keyword evidence="1" id="KW-0812">Transmembrane</keyword>
<evidence type="ECO:0000256" key="1">
    <source>
        <dbReference type="SAM" id="Phobius"/>
    </source>
</evidence>
<dbReference type="SUPFAM" id="SSF53474">
    <property type="entry name" value="alpha/beta-Hydrolases"/>
    <property type="match status" value="1"/>
</dbReference>
<feature type="transmembrane region" description="Helical" evidence="1">
    <location>
        <begin position="43"/>
        <end position="65"/>
    </location>
</feature>
<dbReference type="InterPro" id="IPR029058">
    <property type="entry name" value="AB_hydrolase_fold"/>
</dbReference>
<sequence>MDVSLLGGWLPWALRVATVALVVVTIGRRRLRDRGFLLKRLPIVLGVSVLFGVLCAVLVRTALGISDPLPFGLWFWLAVFALAIGLGILCWRGSRWWQRTAAPLAMLLAVLTAADALDISLGYYPTLADMYGELTDQALPQQVSLAQLGTIHGNTKTGRIVEVQIPDTASGFQHRSEYVYLPPAWFRSTHRPKLPVVEMIGGEYAVPDNWIRSGNAIKTADAYAAAHHGFAPVLVFVDATGGFKVDTECVDGPAGQAMDHLVKDIPPYVEKTFGTATIPGKWAVAGWSMGGTCAITLALTHPAVFGHFLDISGDLGPNKGNKNATIATLYGGNAAEYAADDPLTILGKRKKWPKGFSGMFAVGNQESVQPKHAQQLSSALKKDHIPNQIWTGDGKHSWVFAQAAFVQELPWLAKAVQVPGAK</sequence>